<keyword evidence="3" id="KW-0067">ATP-binding</keyword>
<keyword evidence="2" id="KW-0547">Nucleotide-binding</keyword>
<evidence type="ECO:0000313" key="9">
    <source>
        <dbReference type="Proteomes" id="UP000005384"/>
    </source>
</evidence>
<proteinExistence type="predicted"/>
<dbReference type="AlphaFoldDB" id="G5IGA2"/>
<accession>G5IGA2</accession>
<gene>
    <name evidence="8" type="ORF">HMPREF9473_02530</name>
</gene>
<dbReference type="PANTHER" id="PTHR43384">
    <property type="entry name" value="SEPTUM SITE-DETERMINING PROTEIN MIND HOMOLOG, CHLOROPLASTIC-RELATED"/>
    <property type="match status" value="1"/>
</dbReference>
<protein>
    <recommendedName>
        <fullName evidence="1">Stage 0 sporulation protein A homolog</fullName>
    </recommendedName>
</protein>
<evidence type="ECO:0000256" key="2">
    <source>
        <dbReference type="ARBA" id="ARBA00022741"/>
    </source>
</evidence>
<dbReference type="InterPro" id="IPR027417">
    <property type="entry name" value="P-loop_NTPase"/>
</dbReference>
<keyword evidence="9" id="KW-1185">Reference proteome</keyword>
<comment type="caution">
    <text evidence="8">The sequence shown here is derived from an EMBL/GenBank/DDBJ whole genome shotgun (WGS) entry which is preliminary data.</text>
</comment>
<dbReference type="Gene3D" id="3.40.50.300">
    <property type="entry name" value="P-loop containing nucleotide triphosphate hydrolases"/>
    <property type="match status" value="1"/>
</dbReference>
<feature type="domain" description="Response regulatory" evidence="7">
    <location>
        <begin position="4"/>
        <end position="118"/>
    </location>
</feature>
<dbReference type="PATRIC" id="fig|742737.3.peg.2546"/>
<evidence type="ECO:0000256" key="3">
    <source>
        <dbReference type="ARBA" id="ARBA00022840"/>
    </source>
</evidence>
<dbReference type="GO" id="GO:0016887">
    <property type="term" value="F:ATP hydrolysis activity"/>
    <property type="evidence" value="ECO:0007669"/>
    <property type="project" value="TreeGrafter"/>
</dbReference>
<name>G5IGA2_9FIRM</name>
<feature type="region of interest" description="Disordered" evidence="6">
    <location>
        <begin position="377"/>
        <end position="397"/>
    </location>
</feature>
<dbReference type="GO" id="GO:0000160">
    <property type="term" value="P:phosphorelay signal transduction system"/>
    <property type="evidence" value="ECO:0007669"/>
    <property type="project" value="InterPro"/>
</dbReference>
<dbReference type="InterPro" id="IPR001789">
    <property type="entry name" value="Sig_transdc_resp-reg_receiver"/>
</dbReference>
<sequence>MNIRTLLVGFDNDMRDRLSDMLYQSEIEIKDQIMDIARGTEIIDRNKPNLLLIPAQMDRKLLMFCQQIYILYPEVTMVMISDTVDTGIFNYAMEAGVRRVIAPLPSAEELIGALKELCISESSRHFNRSGGNAGLPKTEVLFVTGASGGIGKTTLAVNLAVKLAAQRRKVVLLDFHMQYGDTGMFLGIEPKQTVAELLQEQKTPTLDTVNSYLEFHQSGLKVLFGPKSPEYAETVGGKNIEKIIGILRNYYDYIVIDGSVGFGDVNLAILDMCTAILLVAQPQINNLKNTKKALLLYGTLNMEQKIRLIMRETPSKTISQADVERVLGRKVDISLPYDEKSASSALNQGKPIVLSAPKSSYTTAVFRLCSMIEGTAAVPERNKKKQAPAGKKTKKRG</sequence>
<dbReference type="GO" id="GO:0005829">
    <property type="term" value="C:cytosol"/>
    <property type="evidence" value="ECO:0007669"/>
    <property type="project" value="TreeGrafter"/>
</dbReference>
<dbReference type="EMBL" id="ADLN01000057">
    <property type="protein sequence ID" value="EHI59464.1"/>
    <property type="molecule type" value="Genomic_DNA"/>
</dbReference>
<dbReference type="InterPro" id="IPR050625">
    <property type="entry name" value="ParA/MinD_ATPase"/>
</dbReference>
<evidence type="ECO:0000259" key="7">
    <source>
        <dbReference type="PROSITE" id="PS50110"/>
    </source>
</evidence>
<evidence type="ECO:0000256" key="4">
    <source>
        <dbReference type="ARBA" id="ARBA00024867"/>
    </source>
</evidence>
<reference evidence="8 9" key="1">
    <citation type="submission" date="2011-08" db="EMBL/GenBank/DDBJ databases">
        <title>The Genome Sequence of Clostridium hathewayi WAL-18680.</title>
        <authorList>
            <consortium name="The Broad Institute Genome Sequencing Platform"/>
            <person name="Earl A."/>
            <person name="Ward D."/>
            <person name="Feldgarden M."/>
            <person name="Gevers D."/>
            <person name="Finegold S.M."/>
            <person name="Summanen P.H."/>
            <person name="Molitoris D.R."/>
            <person name="Song M."/>
            <person name="Daigneault M."/>
            <person name="Allen-Vercoe E."/>
            <person name="Young S.K."/>
            <person name="Zeng Q."/>
            <person name="Gargeya S."/>
            <person name="Fitzgerald M."/>
            <person name="Haas B."/>
            <person name="Abouelleil A."/>
            <person name="Alvarado L."/>
            <person name="Arachchi H.M."/>
            <person name="Berlin A."/>
            <person name="Brown A."/>
            <person name="Chapman S.B."/>
            <person name="Chen Z."/>
            <person name="Dunbar C."/>
            <person name="Freedman E."/>
            <person name="Gearin G."/>
            <person name="Gellesch M."/>
            <person name="Goldberg J."/>
            <person name="Griggs A."/>
            <person name="Gujja S."/>
            <person name="Heiman D."/>
            <person name="Howarth C."/>
            <person name="Larson L."/>
            <person name="Lui A."/>
            <person name="MacDonald P.J.P."/>
            <person name="Montmayeur A."/>
            <person name="Murphy C."/>
            <person name="Neiman D."/>
            <person name="Pearson M."/>
            <person name="Priest M."/>
            <person name="Roberts A."/>
            <person name="Saif S."/>
            <person name="Shea T."/>
            <person name="Shenoy N."/>
            <person name="Sisk P."/>
            <person name="Stolte C."/>
            <person name="Sykes S."/>
            <person name="Wortman J."/>
            <person name="Nusbaum C."/>
            <person name="Birren B."/>
        </authorList>
    </citation>
    <scope>NUCLEOTIDE SEQUENCE [LARGE SCALE GENOMIC DNA]</scope>
    <source>
        <strain evidence="8 9">WAL-18680</strain>
    </source>
</reference>
<dbReference type="GO" id="GO:0051782">
    <property type="term" value="P:negative regulation of cell division"/>
    <property type="evidence" value="ECO:0007669"/>
    <property type="project" value="TreeGrafter"/>
</dbReference>
<organism evidence="8 9">
    <name type="scientific">Hungatella hathewayi WAL-18680</name>
    <dbReference type="NCBI Taxonomy" id="742737"/>
    <lineage>
        <taxon>Bacteria</taxon>
        <taxon>Bacillati</taxon>
        <taxon>Bacillota</taxon>
        <taxon>Clostridia</taxon>
        <taxon>Lachnospirales</taxon>
        <taxon>Lachnospiraceae</taxon>
        <taxon>Hungatella</taxon>
    </lineage>
</organism>
<dbReference type="Gene3D" id="3.40.50.2300">
    <property type="match status" value="1"/>
</dbReference>
<dbReference type="PROSITE" id="PS50110">
    <property type="entry name" value="RESPONSE_REGULATORY"/>
    <property type="match status" value="1"/>
</dbReference>
<dbReference type="SUPFAM" id="SSF52540">
    <property type="entry name" value="P-loop containing nucleoside triphosphate hydrolases"/>
    <property type="match status" value="1"/>
</dbReference>
<evidence type="ECO:0000256" key="1">
    <source>
        <dbReference type="ARBA" id="ARBA00018672"/>
    </source>
</evidence>
<evidence type="ECO:0000256" key="6">
    <source>
        <dbReference type="SAM" id="MobiDB-lite"/>
    </source>
</evidence>
<dbReference type="GO" id="GO:0005524">
    <property type="term" value="F:ATP binding"/>
    <property type="evidence" value="ECO:0007669"/>
    <property type="project" value="TreeGrafter"/>
</dbReference>
<dbReference type="InterPro" id="IPR033756">
    <property type="entry name" value="YlxH/NBP35"/>
</dbReference>
<dbReference type="RefSeq" id="WP_006780509.1">
    <property type="nucleotide sequence ID" value="NZ_CP040506.1"/>
</dbReference>
<dbReference type="Proteomes" id="UP000005384">
    <property type="component" value="Unassembled WGS sequence"/>
</dbReference>
<dbReference type="GO" id="GO:0009898">
    <property type="term" value="C:cytoplasmic side of plasma membrane"/>
    <property type="evidence" value="ECO:0007669"/>
    <property type="project" value="TreeGrafter"/>
</dbReference>
<dbReference type="Pfam" id="PF10609">
    <property type="entry name" value="ParA"/>
    <property type="match status" value="1"/>
</dbReference>
<comment type="function">
    <text evidence="4">May play the central regulatory role in sporulation. It may be an element of the effector pathway responsible for the activation of sporulation genes in response to nutritional stress. Spo0A may act in concert with spo0H (a sigma factor) to control the expression of some genes that are critical to the sporulation process.</text>
</comment>
<dbReference type="SUPFAM" id="SSF52172">
    <property type="entry name" value="CheY-like"/>
    <property type="match status" value="1"/>
</dbReference>
<comment type="caution">
    <text evidence="5">Lacks conserved residue(s) required for the propagation of feature annotation.</text>
</comment>
<evidence type="ECO:0000256" key="5">
    <source>
        <dbReference type="PROSITE-ProRule" id="PRU00169"/>
    </source>
</evidence>
<dbReference type="InterPro" id="IPR011006">
    <property type="entry name" value="CheY-like_superfamily"/>
</dbReference>
<evidence type="ECO:0000313" key="8">
    <source>
        <dbReference type="EMBL" id="EHI59464.1"/>
    </source>
</evidence>
<dbReference type="PANTHER" id="PTHR43384:SF13">
    <property type="entry name" value="SLR0110 PROTEIN"/>
    <property type="match status" value="1"/>
</dbReference>
<feature type="compositionally biased region" description="Basic residues" evidence="6">
    <location>
        <begin position="382"/>
        <end position="397"/>
    </location>
</feature>
<dbReference type="OrthoDB" id="9794577at2"/>
<dbReference type="HOGENOM" id="CLU_033160_3_1_9"/>